<feature type="compositionally biased region" description="Basic and acidic residues" evidence="1">
    <location>
        <begin position="24"/>
        <end position="34"/>
    </location>
</feature>
<gene>
    <name evidence="2" type="ORF">Bca52824_014242</name>
</gene>
<organism evidence="2 3">
    <name type="scientific">Brassica carinata</name>
    <name type="common">Ethiopian mustard</name>
    <name type="synonym">Abyssinian cabbage</name>
    <dbReference type="NCBI Taxonomy" id="52824"/>
    <lineage>
        <taxon>Eukaryota</taxon>
        <taxon>Viridiplantae</taxon>
        <taxon>Streptophyta</taxon>
        <taxon>Embryophyta</taxon>
        <taxon>Tracheophyta</taxon>
        <taxon>Spermatophyta</taxon>
        <taxon>Magnoliopsida</taxon>
        <taxon>eudicotyledons</taxon>
        <taxon>Gunneridae</taxon>
        <taxon>Pentapetalae</taxon>
        <taxon>rosids</taxon>
        <taxon>malvids</taxon>
        <taxon>Brassicales</taxon>
        <taxon>Brassicaceae</taxon>
        <taxon>Brassiceae</taxon>
        <taxon>Brassica</taxon>
    </lineage>
</organism>
<dbReference type="EMBL" id="JAAMPC010000003">
    <property type="protein sequence ID" value="KAG2321029.1"/>
    <property type="molecule type" value="Genomic_DNA"/>
</dbReference>
<evidence type="ECO:0000313" key="3">
    <source>
        <dbReference type="Proteomes" id="UP000886595"/>
    </source>
</evidence>
<feature type="region of interest" description="Disordered" evidence="1">
    <location>
        <begin position="1"/>
        <end position="60"/>
    </location>
</feature>
<comment type="caution">
    <text evidence="2">The sequence shown here is derived from an EMBL/GenBank/DDBJ whole genome shotgun (WGS) entry which is preliminary data.</text>
</comment>
<reference evidence="2 3" key="1">
    <citation type="submission" date="2020-02" db="EMBL/GenBank/DDBJ databases">
        <authorList>
            <person name="Ma Q."/>
            <person name="Huang Y."/>
            <person name="Song X."/>
            <person name="Pei D."/>
        </authorList>
    </citation>
    <scope>NUCLEOTIDE SEQUENCE [LARGE SCALE GENOMIC DNA]</scope>
    <source>
        <strain evidence="2">Sxm20200214</strain>
        <tissue evidence="2">Leaf</tissue>
    </source>
</reference>
<keyword evidence="3" id="KW-1185">Reference proteome</keyword>
<evidence type="ECO:0000256" key="1">
    <source>
        <dbReference type="SAM" id="MobiDB-lite"/>
    </source>
</evidence>
<protein>
    <submittedName>
        <fullName evidence="2">Uncharacterized protein</fullName>
    </submittedName>
</protein>
<evidence type="ECO:0000313" key="2">
    <source>
        <dbReference type="EMBL" id="KAG2321029.1"/>
    </source>
</evidence>
<accession>A0A8X7VZR8</accession>
<name>A0A8X7VZR8_BRACI</name>
<dbReference type="Proteomes" id="UP000886595">
    <property type="component" value="Unassembled WGS sequence"/>
</dbReference>
<proteinExistence type="predicted"/>
<dbReference type="AlphaFoldDB" id="A0A8X7VZR8"/>
<sequence length="60" mass="6693">MKSTSRRGGNFKEVKGRHWGKSAAEIRDPNKQSAEETAAPNHFQYARPPHRHPQGSPSAI</sequence>